<dbReference type="Pfam" id="PF06985">
    <property type="entry name" value="HET"/>
    <property type="match status" value="1"/>
</dbReference>
<dbReference type="Proteomes" id="UP000813444">
    <property type="component" value="Unassembled WGS sequence"/>
</dbReference>
<reference evidence="2" key="1">
    <citation type="journal article" date="2021" name="Nat. Commun.">
        <title>Genetic determinants of endophytism in the Arabidopsis root mycobiome.</title>
        <authorList>
            <person name="Mesny F."/>
            <person name="Miyauchi S."/>
            <person name="Thiergart T."/>
            <person name="Pickel B."/>
            <person name="Atanasova L."/>
            <person name="Karlsson M."/>
            <person name="Huettel B."/>
            <person name="Barry K.W."/>
            <person name="Haridas S."/>
            <person name="Chen C."/>
            <person name="Bauer D."/>
            <person name="Andreopoulos W."/>
            <person name="Pangilinan J."/>
            <person name="LaButti K."/>
            <person name="Riley R."/>
            <person name="Lipzen A."/>
            <person name="Clum A."/>
            <person name="Drula E."/>
            <person name="Henrissat B."/>
            <person name="Kohler A."/>
            <person name="Grigoriev I.V."/>
            <person name="Martin F.M."/>
            <person name="Hacquard S."/>
        </authorList>
    </citation>
    <scope>NUCLEOTIDE SEQUENCE</scope>
    <source>
        <strain evidence="2">MPI-CAGE-CH-0235</strain>
    </source>
</reference>
<name>A0A8K0SD24_9HYPO</name>
<evidence type="ECO:0000259" key="1">
    <source>
        <dbReference type="Pfam" id="PF06985"/>
    </source>
</evidence>
<gene>
    <name evidence="2" type="ORF">B0I35DRAFT_447024</name>
</gene>
<dbReference type="InterPro" id="IPR010730">
    <property type="entry name" value="HET"/>
</dbReference>
<protein>
    <submittedName>
        <fullName evidence="2">Heterokaryon incompatibility protein-domain-containing protein</fullName>
    </submittedName>
</protein>
<dbReference type="PANTHER" id="PTHR33112:SF16">
    <property type="entry name" value="HETEROKARYON INCOMPATIBILITY DOMAIN-CONTAINING PROTEIN"/>
    <property type="match status" value="1"/>
</dbReference>
<dbReference type="EMBL" id="JAGPNK010000037">
    <property type="protein sequence ID" value="KAH7303219.1"/>
    <property type="molecule type" value="Genomic_DNA"/>
</dbReference>
<evidence type="ECO:0000313" key="3">
    <source>
        <dbReference type="Proteomes" id="UP000813444"/>
    </source>
</evidence>
<comment type="caution">
    <text evidence="2">The sequence shown here is derived from an EMBL/GenBank/DDBJ whole genome shotgun (WGS) entry which is preliminary data.</text>
</comment>
<dbReference type="OrthoDB" id="5137134at2759"/>
<organism evidence="2 3">
    <name type="scientific">Stachybotrys elegans</name>
    <dbReference type="NCBI Taxonomy" id="80388"/>
    <lineage>
        <taxon>Eukaryota</taxon>
        <taxon>Fungi</taxon>
        <taxon>Dikarya</taxon>
        <taxon>Ascomycota</taxon>
        <taxon>Pezizomycotina</taxon>
        <taxon>Sordariomycetes</taxon>
        <taxon>Hypocreomycetidae</taxon>
        <taxon>Hypocreales</taxon>
        <taxon>Stachybotryaceae</taxon>
        <taxon>Stachybotrys</taxon>
    </lineage>
</organism>
<dbReference type="AlphaFoldDB" id="A0A8K0SD24"/>
<keyword evidence="3" id="KW-1185">Reference proteome</keyword>
<proteinExistence type="predicted"/>
<evidence type="ECO:0000313" key="2">
    <source>
        <dbReference type="EMBL" id="KAH7303219.1"/>
    </source>
</evidence>
<dbReference type="PANTHER" id="PTHR33112">
    <property type="entry name" value="DOMAIN PROTEIN, PUTATIVE-RELATED"/>
    <property type="match status" value="1"/>
</dbReference>
<feature type="domain" description="Heterokaryon incompatibility" evidence="1">
    <location>
        <begin position="58"/>
        <end position="217"/>
    </location>
</feature>
<sequence length="530" mass="60030">MKNELEDCYNGMGTHGQSCMTAKSPPFLPKRLIDVRNDTVRLVDQRLIKGLTSEVPQYAALSYCWGDSPNGKKPAYSSTTENEKARNTGFDEHTLPGVLKDAMAITRGLSLPYLWIDAICILQDSQEDWLDQSAELDKIYSSAWVTITSLTPTCHLGFLRPQQPRLRMSFRSRLNPRVWGGFTLSFSNCAPVGSTWESFNAGIPASRWFSRGWTYQEQFLSSRMLLLGCGFRGISCPGKVSMMHQPDHAESLDSIQRSLAQNSALHDFGREWLTVVQHYVNRKLTYPNDALPAVAGAASLFSQHMNSDYLAGIWKTDVLRGVIWKNRWPVMSQPPNLDSLLGSLQQAENYVAPTWSWAGHQLIDFPLCWMESHVAECEATGSTTFHSRYKFGYVTDGHLTITGHVFNCEPPTNSPTRNRRYETKQEVRIGEYSRLRCWLDFCAMGDILEGEFTLILVASGRHRAPNLMAFSDDSGSDEGEPRREHVFGLVLHRKNTSIDFFRVGMFESREDGGETLAWFHKQDKKTIRIV</sequence>
<accession>A0A8K0SD24</accession>